<sequence length="288" mass="32673">MFCKRSSSVVMVAKPTSRSWDMMHCRYVLKSFSLEKFLSPAATVTRKIRKILKATEKFGKFAATLFTLKQNILKLWYHVVIERDLLYGASVWGGALTTEHVRRLSSVQRVFLLKFSRAYRTTSTRVLNVLTGIPPLHLTAKAEFQKFQAWTCRSAELGRLLDINNLDYYIKLTEVPIELRTLDIIPKVLNNQYEAELPAIDFAVCWALENGVRINIHIDSQSSIKSLRSARSRSATVNKVKKNYYLSEGSVGLTWIKAHAGDPGNELADHHAKLATAEGEKLEIPTPY</sequence>
<dbReference type="Gene3D" id="3.30.420.10">
    <property type="entry name" value="Ribonuclease H-like superfamily/Ribonuclease H"/>
    <property type="match status" value="1"/>
</dbReference>
<dbReference type="Pfam" id="PF00075">
    <property type="entry name" value="RNase_H"/>
    <property type="match status" value="1"/>
</dbReference>
<reference evidence="2 3" key="1">
    <citation type="journal article" date="2019" name="Sci. Rep.">
        <title>Orb-weaving spider Araneus ventricosus genome elucidates the spidroin gene catalogue.</title>
        <authorList>
            <person name="Kono N."/>
            <person name="Nakamura H."/>
            <person name="Ohtoshi R."/>
            <person name="Moran D.A.P."/>
            <person name="Shinohara A."/>
            <person name="Yoshida Y."/>
            <person name="Fujiwara M."/>
            <person name="Mori M."/>
            <person name="Tomita M."/>
            <person name="Arakawa K."/>
        </authorList>
    </citation>
    <scope>NUCLEOTIDE SEQUENCE [LARGE SCALE GENOMIC DNA]</scope>
</reference>
<gene>
    <name evidence="2" type="ORF">AVEN_62658_1</name>
</gene>
<accession>A0A4Y2TMP1</accession>
<comment type="caution">
    <text evidence="2">The sequence shown here is derived from an EMBL/GenBank/DDBJ whole genome shotgun (WGS) entry which is preliminary data.</text>
</comment>
<proteinExistence type="predicted"/>
<dbReference type="GO" id="GO:0003676">
    <property type="term" value="F:nucleic acid binding"/>
    <property type="evidence" value="ECO:0007669"/>
    <property type="project" value="InterPro"/>
</dbReference>
<dbReference type="GO" id="GO:0004523">
    <property type="term" value="F:RNA-DNA hybrid ribonuclease activity"/>
    <property type="evidence" value="ECO:0007669"/>
    <property type="project" value="InterPro"/>
</dbReference>
<organism evidence="2 3">
    <name type="scientific">Araneus ventricosus</name>
    <name type="common">Orbweaver spider</name>
    <name type="synonym">Epeira ventricosa</name>
    <dbReference type="NCBI Taxonomy" id="182803"/>
    <lineage>
        <taxon>Eukaryota</taxon>
        <taxon>Metazoa</taxon>
        <taxon>Ecdysozoa</taxon>
        <taxon>Arthropoda</taxon>
        <taxon>Chelicerata</taxon>
        <taxon>Arachnida</taxon>
        <taxon>Araneae</taxon>
        <taxon>Araneomorphae</taxon>
        <taxon>Entelegynae</taxon>
        <taxon>Araneoidea</taxon>
        <taxon>Araneidae</taxon>
        <taxon>Araneus</taxon>
    </lineage>
</organism>
<dbReference type="SUPFAM" id="SSF53098">
    <property type="entry name" value="Ribonuclease H-like"/>
    <property type="match status" value="1"/>
</dbReference>
<dbReference type="OrthoDB" id="10002886at2759"/>
<evidence type="ECO:0000313" key="3">
    <source>
        <dbReference type="Proteomes" id="UP000499080"/>
    </source>
</evidence>
<dbReference type="InterPro" id="IPR012337">
    <property type="entry name" value="RNaseH-like_sf"/>
</dbReference>
<dbReference type="EMBL" id="BGPR01029831">
    <property type="protein sequence ID" value="GBO01889.1"/>
    <property type="molecule type" value="Genomic_DNA"/>
</dbReference>
<dbReference type="InterPro" id="IPR002156">
    <property type="entry name" value="RNaseH_domain"/>
</dbReference>
<dbReference type="InterPro" id="IPR036397">
    <property type="entry name" value="RNaseH_sf"/>
</dbReference>
<dbReference type="AlphaFoldDB" id="A0A4Y2TMP1"/>
<dbReference type="Proteomes" id="UP000499080">
    <property type="component" value="Unassembled WGS sequence"/>
</dbReference>
<name>A0A4Y2TMP1_ARAVE</name>
<feature type="domain" description="RNase H type-1" evidence="1">
    <location>
        <begin position="194"/>
        <end position="275"/>
    </location>
</feature>
<keyword evidence="3" id="KW-1185">Reference proteome</keyword>
<evidence type="ECO:0000259" key="1">
    <source>
        <dbReference type="Pfam" id="PF00075"/>
    </source>
</evidence>
<evidence type="ECO:0000313" key="2">
    <source>
        <dbReference type="EMBL" id="GBO01889.1"/>
    </source>
</evidence>
<protein>
    <recommendedName>
        <fullName evidence="1">RNase H type-1 domain-containing protein</fullName>
    </recommendedName>
</protein>